<gene>
    <name evidence="1" type="ORF">ACHHYP_01897</name>
</gene>
<dbReference type="InterPro" id="IPR036770">
    <property type="entry name" value="Ankyrin_rpt-contain_sf"/>
</dbReference>
<dbReference type="InterPro" id="IPR052050">
    <property type="entry name" value="SecEffector_AnkRepeat"/>
</dbReference>
<dbReference type="PANTHER" id="PTHR46586">
    <property type="entry name" value="ANKYRIN REPEAT-CONTAINING PROTEIN"/>
    <property type="match status" value="1"/>
</dbReference>
<dbReference type="SUPFAM" id="SSF48403">
    <property type="entry name" value="Ankyrin repeat"/>
    <property type="match status" value="1"/>
</dbReference>
<evidence type="ECO:0000313" key="2">
    <source>
        <dbReference type="Proteomes" id="UP000243579"/>
    </source>
</evidence>
<sequence length="376" mass="41717">MHPLQNTDLVKIIVSFQAGWPQALVGILRHLREVSNTIRIGEVWLGLTAPCLAEAMPVDLHLLQQVHTRLPGAITRDVFDYLAASGQLLAIIFLHTHHYTCSKWALNAAAEAGHLGVVRFLHDHRSEGCSTHAMDYAARNGHLDVVEFLHRHRAEGCSSFALTAACARGHLGVVRFLHRHRHEGCTSHAMDSAAENGHLEIVRLLHFERHEGCSRVALEYAAKYGHLDIVRFLHTHRREGRLADALRNAAAQGHAAVVAYLLPFVPVLAPEAMDYAARNGALDTVQLLHATGRASCSKRALTWAAMAGQADVVCFLLRYRTEGDVEEAHAMAERMQMTSVARLLRPFVTSARNIRIADVDYIGFTMCEKRPQFLVA</sequence>
<dbReference type="AlphaFoldDB" id="A0A1V9Z7S1"/>
<dbReference type="EMBL" id="JNBR01000379">
    <property type="protein sequence ID" value="OQR94043.1"/>
    <property type="molecule type" value="Genomic_DNA"/>
</dbReference>
<accession>A0A1V9Z7S1</accession>
<dbReference type="STRING" id="1202772.A0A1V9Z7S1"/>
<reference evidence="1 2" key="1">
    <citation type="journal article" date="2014" name="Genome Biol. Evol.">
        <title>The secreted proteins of Achlya hypogyna and Thraustotheca clavata identify the ancestral oomycete secretome and reveal gene acquisitions by horizontal gene transfer.</title>
        <authorList>
            <person name="Misner I."/>
            <person name="Blouin N."/>
            <person name="Leonard G."/>
            <person name="Richards T.A."/>
            <person name="Lane C.E."/>
        </authorList>
    </citation>
    <scope>NUCLEOTIDE SEQUENCE [LARGE SCALE GENOMIC DNA]</scope>
    <source>
        <strain evidence="1 2">ATCC 48635</strain>
    </source>
</reference>
<protein>
    <submittedName>
        <fullName evidence="1">Uncharacterized protein</fullName>
    </submittedName>
</protein>
<organism evidence="1 2">
    <name type="scientific">Achlya hypogyna</name>
    <name type="common">Oomycete</name>
    <name type="synonym">Protoachlya hypogyna</name>
    <dbReference type="NCBI Taxonomy" id="1202772"/>
    <lineage>
        <taxon>Eukaryota</taxon>
        <taxon>Sar</taxon>
        <taxon>Stramenopiles</taxon>
        <taxon>Oomycota</taxon>
        <taxon>Saprolegniomycetes</taxon>
        <taxon>Saprolegniales</taxon>
        <taxon>Achlyaceae</taxon>
        <taxon>Achlya</taxon>
    </lineage>
</organism>
<evidence type="ECO:0000313" key="1">
    <source>
        <dbReference type="EMBL" id="OQR94043.1"/>
    </source>
</evidence>
<dbReference type="InterPro" id="IPR002110">
    <property type="entry name" value="Ankyrin_rpt"/>
</dbReference>
<keyword evidence="2" id="KW-1185">Reference proteome</keyword>
<dbReference type="SMART" id="SM00248">
    <property type="entry name" value="ANK"/>
    <property type="match status" value="3"/>
</dbReference>
<dbReference type="OrthoDB" id="76907at2759"/>
<dbReference type="Gene3D" id="1.25.40.20">
    <property type="entry name" value="Ankyrin repeat-containing domain"/>
    <property type="match status" value="2"/>
</dbReference>
<proteinExistence type="predicted"/>
<comment type="caution">
    <text evidence="1">The sequence shown here is derived from an EMBL/GenBank/DDBJ whole genome shotgun (WGS) entry which is preliminary data.</text>
</comment>
<dbReference type="Pfam" id="PF12796">
    <property type="entry name" value="Ank_2"/>
    <property type="match status" value="1"/>
</dbReference>
<dbReference type="PANTHER" id="PTHR46586:SF3">
    <property type="entry name" value="ANKYRIN REPEAT-CONTAINING PROTEIN"/>
    <property type="match status" value="1"/>
</dbReference>
<name>A0A1V9Z7S1_ACHHY</name>
<dbReference type="Proteomes" id="UP000243579">
    <property type="component" value="Unassembled WGS sequence"/>
</dbReference>